<dbReference type="InterPro" id="IPR052016">
    <property type="entry name" value="Bact_Sigma-Reg"/>
</dbReference>
<protein>
    <recommendedName>
        <fullName evidence="4">PPM-type phosphatase domain-containing protein</fullName>
    </recommendedName>
</protein>
<keyword evidence="2" id="KW-0175">Coiled coil</keyword>
<keyword evidence="6" id="KW-1185">Reference proteome</keyword>
<dbReference type="InterPro" id="IPR013656">
    <property type="entry name" value="PAS_4"/>
</dbReference>
<dbReference type="Pfam" id="PF07228">
    <property type="entry name" value="SpoIIE"/>
    <property type="match status" value="1"/>
</dbReference>
<dbReference type="PANTHER" id="PTHR43156">
    <property type="entry name" value="STAGE II SPORULATION PROTEIN E-RELATED"/>
    <property type="match status" value="1"/>
</dbReference>
<keyword evidence="1" id="KW-0378">Hydrolase</keyword>
<evidence type="ECO:0000313" key="6">
    <source>
        <dbReference type="Proteomes" id="UP000019753"/>
    </source>
</evidence>
<reference evidence="5 6" key="1">
    <citation type="submission" date="2014-01" db="EMBL/GenBank/DDBJ databases">
        <title>Actinotalea ferrariae CF5-4.</title>
        <authorList>
            <person name="Chen F."/>
            <person name="Li Y."/>
            <person name="Wang G."/>
        </authorList>
    </citation>
    <scope>NUCLEOTIDE SEQUENCE [LARGE SCALE GENOMIC DNA]</scope>
    <source>
        <strain evidence="5 6">CF5-4</strain>
    </source>
</reference>
<dbReference type="Gene3D" id="3.30.450.20">
    <property type="entry name" value="PAS domain"/>
    <property type="match status" value="2"/>
</dbReference>
<name>A0A021VYQ1_9CELL</name>
<dbReference type="InterPro" id="IPR000014">
    <property type="entry name" value="PAS"/>
</dbReference>
<dbReference type="InterPro" id="IPR001932">
    <property type="entry name" value="PPM-type_phosphatase-like_dom"/>
</dbReference>
<dbReference type="EMBL" id="AXCW01000004">
    <property type="protein sequence ID" value="EYR65140.1"/>
    <property type="molecule type" value="Genomic_DNA"/>
</dbReference>
<feature type="region of interest" description="Disordered" evidence="3">
    <location>
        <begin position="497"/>
        <end position="559"/>
    </location>
</feature>
<dbReference type="Proteomes" id="UP000019753">
    <property type="component" value="Unassembled WGS sequence"/>
</dbReference>
<dbReference type="GO" id="GO:0016791">
    <property type="term" value="F:phosphatase activity"/>
    <property type="evidence" value="ECO:0007669"/>
    <property type="project" value="TreeGrafter"/>
</dbReference>
<evidence type="ECO:0000256" key="1">
    <source>
        <dbReference type="ARBA" id="ARBA00022801"/>
    </source>
</evidence>
<sequence>MGVEDLTAHMAALWRARGVGLVLGHGDRVVRCNDEFGVQCGRTAQEAARLTWQELTPPDRHDRDVVMFQQFLTVDSATMLTELALPDGGRRPVLVAAAQVDPGGPRWIAVVLDLSKDEQLRRMAEADAAILSTLLEDAPFGFALLSNDLRFLRINRELAAMNGHTVAEHEGRYVFDVLPQLREGAEPILRHVLETGEPLREVEIVGETDADPGVEHIWLESFFPVRAPGRPAVGIAALARDETELRRLQREIEALSDQRRQALEELQRGLLPTAIPQVEGFDVAARYMSASEEVRLGGDWFDVVRMRDGRLALSIGDAVGHGIAAIGLMSRASGAMRAYVSQQLDPDAMLRNLDVLMGEGESEAVASAMVGRLSPDGLLEYSTAGHPYALLRAADGHVGRLTAAQGPLLGARRHPRYRSRTAVLEPGGALVLYTDGLIERRDESLADGMARLADVVAAQPPGAGADALLQAVLEACLDGREREDDVCVIVVVRPPAPDDVERTDAAPDGGAHTDAAPEGVARTDVAADGLVQAEDVVQGEAVVPTDGAADDDGGGAPTT</sequence>
<evidence type="ECO:0000256" key="3">
    <source>
        <dbReference type="SAM" id="MobiDB-lite"/>
    </source>
</evidence>
<dbReference type="Pfam" id="PF08448">
    <property type="entry name" value="PAS_4"/>
    <property type="match status" value="1"/>
</dbReference>
<feature type="coiled-coil region" evidence="2">
    <location>
        <begin position="238"/>
        <end position="265"/>
    </location>
</feature>
<dbReference type="Gene3D" id="3.60.40.10">
    <property type="entry name" value="PPM-type phosphatase domain"/>
    <property type="match status" value="1"/>
</dbReference>
<dbReference type="InterPro" id="IPR036457">
    <property type="entry name" value="PPM-type-like_dom_sf"/>
</dbReference>
<accession>A0A021VYQ1</accession>
<gene>
    <name evidence="5" type="ORF">N866_13075</name>
</gene>
<dbReference type="SMART" id="SM00331">
    <property type="entry name" value="PP2C_SIG"/>
    <property type="match status" value="1"/>
</dbReference>
<dbReference type="PANTHER" id="PTHR43156:SF2">
    <property type="entry name" value="STAGE II SPORULATION PROTEIN E"/>
    <property type="match status" value="1"/>
</dbReference>
<feature type="domain" description="PPM-type phosphatase" evidence="4">
    <location>
        <begin position="278"/>
        <end position="493"/>
    </location>
</feature>
<dbReference type="AlphaFoldDB" id="A0A021VYQ1"/>
<dbReference type="NCBIfam" id="TIGR00229">
    <property type="entry name" value="sensory_box"/>
    <property type="match status" value="1"/>
</dbReference>
<proteinExistence type="predicted"/>
<organism evidence="5 6">
    <name type="scientific">Actinotalea ferrariae CF5-4</name>
    <dbReference type="NCBI Taxonomy" id="948458"/>
    <lineage>
        <taxon>Bacteria</taxon>
        <taxon>Bacillati</taxon>
        <taxon>Actinomycetota</taxon>
        <taxon>Actinomycetes</taxon>
        <taxon>Micrococcales</taxon>
        <taxon>Cellulomonadaceae</taxon>
        <taxon>Actinotalea</taxon>
    </lineage>
</organism>
<dbReference type="SUPFAM" id="SSF55785">
    <property type="entry name" value="PYP-like sensor domain (PAS domain)"/>
    <property type="match status" value="2"/>
</dbReference>
<evidence type="ECO:0000259" key="4">
    <source>
        <dbReference type="SMART" id="SM00331"/>
    </source>
</evidence>
<evidence type="ECO:0000313" key="5">
    <source>
        <dbReference type="EMBL" id="EYR65140.1"/>
    </source>
</evidence>
<comment type="caution">
    <text evidence="5">The sequence shown here is derived from an EMBL/GenBank/DDBJ whole genome shotgun (WGS) entry which is preliminary data.</text>
</comment>
<dbReference type="InterPro" id="IPR035965">
    <property type="entry name" value="PAS-like_dom_sf"/>
</dbReference>
<evidence type="ECO:0000256" key="2">
    <source>
        <dbReference type="SAM" id="Coils"/>
    </source>
</evidence>
<dbReference type="SUPFAM" id="SSF81606">
    <property type="entry name" value="PP2C-like"/>
    <property type="match status" value="1"/>
</dbReference>